<dbReference type="EMBL" id="JADBEM010000001">
    <property type="protein sequence ID" value="MBE1603671.1"/>
    <property type="molecule type" value="Genomic_DNA"/>
</dbReference>
<name>A0A927MNU9_9ACTN</name>
<proteinExistence type="predicted"/>
<reference evidence="1" key="1">
    <citation type="submission" date="2020-10" db="EMBL/GenBank/DDBJ databases">
        <title>Sequencing the genomes of 1000 actinobacteria strains.</title>
        <authorList>
            <person name="Klenk H.-P."/>
        </authorList>
    </citation>
    <scope>NUCLEOTIDE SEQUENCE</scope>
    <source>
        <strain evidence="1">DSM 45354</strain>
    </source>
</reference>
<keyword evidence="2" id="KW-1185">Reference proteome</keyword>
<gene>
    <name evidence="1" type="ORF">HEB94_000519</name>
</gene>
<protein>
    <submittedName>
        <fullName evidence="1">Uncharacterized protein</fullName>
    </submittedName>
</protein>
<sequence>MLLDTAGGYFSAARFGCGASTGGVGKPQGWYLIGLPQLLPLAGKRPGVADVEKLIDLREEVWCGSAPLHADPLDDSVT</sequence>
<dbReference type="AlphaFoldDB" id="A0A927MNU9"/>
<evidence type="ECO:0000313" key="1">
    <source>
        <dbReference type="EMBL" id="MBE1603671.1"/>
    </source>
</evidence>
<evidence type="ECO:0000313" key="2">
    <source>
        <dbReference type="Proteomes" id="UP000638648"/>
    </source>
</evidence>
<comment type="caution">
    <text evidence="1">The sequence shown here is derived from an EMBL/GenBank/DDBJ whole genome shotgun (WGS) entry which is preliminary data.</text>
</comment>
<organism evidence="1 2">
    <name type="scientific">Actinopolymorpha pittospori</name>
    <dbReference type="NCBI Taxonomy" id="648752"/>
    <lineage>
        <taxon>Bacteria</taxon>
        <taxon>Bacillati</taxon>
        <taxon>Actinomycetota</taxon>
        <taxon>Actinomycetes</taxon>
        <taxon>Propionibacteriales</taxon>
        <taxon>Actinopolymorphaceae</taxon>
        <taxon>Actinopolymorpha</taxon>
    </lineage>
</organism>
<dbReference type="RefSeq" id="WP_192748426.1">
    <property type="nucleotide sequence ID" value="NZ_BAABJL010000182.1"/>
</dbReference>
<accession>A0A927MNU9</accession>
<dbReference type="Proteomes" id="UP000638648">
    <property type="component" value="Unassembled WGS sequence"/>
</dbReference>